<proteinExistence type="inferred from homology"/>
<comment type="caution">
    <text evidence="3">The sequence shown here is derived from an EMBL/GenBank/DDBJ whole genome shotgun (WGS) entry which is preliminary data.</text>
</comment>
<dbReference type="RefSeq" id="WP_381088065.1">
    <property type="nucleotide sequence ID" value="NZ_JBHUDX010000083.1"/>
</dbReference>
<keyword evidence="2" id="KW-1133">Transmembrane helix</keyword>
<keyword evidence="2" id="KW-0812">Transmembrane</keyword>
<evidence type="ECO:0000256" key="2">
    <source>
        <dbReference type="SAM" id="Phobius"/>
    </source>
</evidence>
<accession>A0ABW4IYN7</accession>
<reference evidence="4" key="1">
    <citation type="journal article" date="2019" name="Int. J. Syst. Evol. Microbiol.">
        <title>The Global Catalogue of Microorganisms (GCM) 10K type strain sequencing project: providing services to taxonomists for standard genome sequencing and annotation.</title>
        <authorList>
            <consortium name="The Broad Institute Genomics Platform"/>
            <consortium name="The Broad Institute Genome Sequencing Center for Infectious Disease"/>
            <person name="Wu L."/>
            <person name="Ma J."/>
        </authorList>
    </citation>
    <scope>NUCLEOTIDE SEQUENCE [LARGE SCALE GENOMIC DNA]</scope>
    <source>
        <strain evidence="4">CGMCC 1.12470</strain>
    </source>
</reference>
<name>A0ABW4IYN7_9ACTN</name>
<evidence type="ECO:0000313" key="4">
    <source>
        <dbReference type="Proteomes" id="UP001597261"/>
    </source>
</evidence>
<dbReference type="Proteomes" id="UP001597261">
    <property type="component" value="Unassembled WGS sequence"/>
</dbReference>
<feature type="transmembrane region" description="Helical" evidence="2">
    <location>
        <begin position="6"/>
        <end position="27"/>
    </location>
</feature>
<evidence type="ECO:0000256" key="1">
    <source>
        <dbReference type="ARBA" id="ARBA00008404"/>
    </source>
</evidence>
<dbReference type="EMBL" id="JBHUDX010000083">
    <property type="protein sequence ID" value="MFD1661719.1"/>
    <property type="molecule type" value="Genomic_DNA"/>
</dbReference>
<feature type="transmembrane region" description="Helical" evidence="2">
    <location>
        <begin position="64"/>
        <end position="85"/>
    </location>
</feature>
<protein>
    <submittedName>
        <fullName evidence="3">Monovalent cation/H(+) antiporter subunit G</fullName>
    </submittedName>
</protein>
<evidence type="ECO:0000313" key="3">
    <source>
        <dbReference type="EMBL" id="MFD1661719.1"/>
    </source>
</evidence>
<keyword evidence="4" id="KW-1185">Reference proteome</keyword>
<dbReference type="PANTHER" id="PTHR34703">
    <property type="entry name" value="ANTIPORTER SUBUNIT MNHG2-RELATED"/>
    <property type="match status" value="1"/>
</dbReference>
<dbReference type="PANTHER" id="PTHR34703:SF1">
    <property type="entry name" value="ANTIPORTER SUBUNIT MNHG2-RELATED"/>
    <property type="match status" value="1"/>
</dbReference>
<feature type="transmembrane region" description="Helical" evidence="2">
    <location>
        <begin position="39"/>
        <end position="58"/>
    </location>
</feature>
<sequence>MTAQHLLGHALAALGTGLVALAALGLLRLPDAYNRINAVSKAAALGVSLVLLAVLFLMPTPTTATVLLLGTALQLLTSPFGAYAAGRAAYRSGSPLTAATHRDDLRDHE</sequence>
<dbReference type="Pfam" id="PF03334">
    <property type="entry name" value="PhaG_MnhG_YufB"/>
    <property type="match status" value="1"/>
</dbReference>
<dbReference type="InterPro" id="IPR005133">
    <property type="entry name" value="PhaG_MnhG_YufB"/>
</dbReference>
<keyword evidence="2" id="KW-0472">Membrane</keyword>
<gene>
    <name evidence="3" type="ORF">ACFSL4_26860</name>
</gene>
<comment type="similarity">
    <text evidence="1">Belongs to the CPA3 antiporters (TC 2.A.63) subunit G family.</text>
</comment>
<organism evidence="3 4">
    <name type="scientific">Streptomyces caeni</name>
    <dbReference type="NCBI Taxonomy" id="2307231"/>
    <lineage>
        <taxon>Bacteria</taxon>
        <taxon>Bacillati</taxon>
        <taxon>Actinomycetota</taxon>
        <taxon>Actinomycetes</taxon>
        <taxon>Kitasatosporales</taxon>
        <taxon>Streptomycetaceae</taxon>
        <taxon>Streptomyces</taxon>
    </lineage>
</organism>